<dbReference type="EMBL" id="NFJD01000003">
    <property type="protein sequence ID" value="OUO56482.1"/>
    <property type="molecule type" value="Genomic_DNA"/>
</dbReference>
<dbReference type="Gene3D" id="3.30.1330.60">
    <property type="entry name" value="OmpA-like domain"/>
    <property type="match status" value="1"/>
</dbReference>
<evidence type="ECO:0000256" key="4">
    <source>
        <dbReference type="PROSITE-ProRule" id="PRU00473"/>
    </source>
</evidence>
<accession>A0A1Y4DCZ1</accession>
<dbReference type="InterPro" id="IPR006665">
    <property type="entry name" value="OmpA-like"/>
</dbReference>
<dbReference type="SUPFAM" id="SSF103088">
    <property type="entry name" value="OmpA-like"/>
    <property type="match status" value="1"/>
</dbReference>
<dbReference type="PANTHER" id="PTHR30329">
    <property type="entry name" value="STATOR ELEMENT OF FLAGELLAR MOTOR COMPLEX"/>
    <property type="match status" value="1"/>
</dbReference>
<feature type="domain" description="OmpA-like" evidence="5">
    <location>
        <begin position="80"/>
        <end position="196"/>
    </location>
</feature>
<dbReference type="GO" id="GO:0009279">
    <property type="term" value="C:cell outer membrane"/>
    <property type="evidence" value="ECO:0007669"/>
    <property type="project" value="UniProtKB-SubCell"/>
</dbReference>
<proteinExistence type="predicted"/>
<dbReference type="PRINTS" id="PR01021">
    <property type="entry name" value="OMPADOMAIN"/>
</dbReference>
<dbReference type="InterPro" id="IPR050330">
    <property type="entry name" value="Bact_OuterMem_StrucFunc"/>
</dbReference>
<reference evidence="7" key="1">
    <citation type="submission" date="2017-04" db="EMBL/GenBank/DDBJ databases">
        <title>Function of individual gut microbiota members based on whole genome sequencing of pure cultures obtained from chicken caecum.</title>
        <authorList>
            <person name="Medvecky M."/>
            <person name="Cejkova D."/>
            <person name="Polansky O."/>
            <person name="Karasova D."/>
            <person name="Kubasova T."/>
            <person name="Cizek A."/>
            <person name="Rychlik I."/>
        </authorList>
    </citation>
    <scope>NUCLEOTIDE SEQUENCE [LARGE SCALE GENOMIC DNA]</scope>
    <source>
        <strain evidence="7">An273</strain>
    </source>
</reference>
<evidence type="ECO:0000313" key="7">
    <source>
        <dbReference type="Proteomes" id="UP000196368"/>
    </source>
</evidence>
<organism evidence="6 7">
    <name type="scientific">Candidatus Avelusimicrobium gallicola</name>
    <dbReference type="NCBI Taxonomy" id="2562704"/>
    <lineage>
        <taxon>Bacteria</taxon>
        <taxon>Pseudomonadati</taxon>
        <taxon>Elusimicrobiota</taxon>
        <taxon>Elusimicrobia</taxon>
        <taxon>Elusimicrobiales</taxon>
        <taxon>Elusimicrobiaceae</taxon>
        <taxon>Candidatus Avelusimicrobium</taxon>
    </lineage>
</organism>
<dbReference type="PROSITE" id="PS51123">
    <property type="entry name" value="OMPA_2"/>
    <property type="match status" value="1"/>
</dbReference>
<name>A0A1Y4DCZ1_9BACT</name>
<dbReference type="Pfam" id="PF00691">
    <property type="entry name" value="OmpA"/>
    <property type="match status" value="1"/>
</dbReference>
<keyword evidence="2 4" id="KW-0472">Membrane</keyword>
<comment type="subcellular location">
    <subcellularLocation>
        <location evidence="1">Cell outer membrane</location>
    </subcellularLocation>
</comment>
<dbReference type="PANTHER" id="PTHR30329:SF21">
    <property type="entry name" value="LIPOPROTEIN YIAD-RELATED"/>
    <property type="match status" value="1"/>
</dbReference>
<keyword evidence="3" id="KW-0998">Cell outer membrane</keyword>
<evidence type="ECO:0000259" key="5">
    <source>
        <dbReference type="PROSITE" id="PS51123"/>
    </source>
</evidence>
<dbReference type="AlphaFoldDB" id="A0A1Y4DCZ1"/>
<dbReference type="Proteomes" id="UP000196368">
    <property type="component" value="Unassembled WGS sequence"/>
</dbReference>
<evidence type="ECO:0000256" key="1">
    <source>
        <dbReference type="ARBA" id="ARBA00004442"/>
    </source>
</evidence>
<comment type="caution">
    <text evidence="6">The sequence shown here is derived from an EMBL/GenBank/DDBJ whole genome shotgun (WGS) entry which is preliminary data.</text>
</comment>
<keyword evidence="7" id="KW-1185">Reference proteome</keyword>
<evidence type="ECO:0000256" key="3">
    <source>
        <dbReference type="ARBA" id="ARBA00023237"/>
    </source>
</evidence>
<gene>
    <name evidence="6" type="ORF">B5F75_04620</name>
</gene>
<sequence length="201" mass="23270">MDNWEYGNCYTFFMWFCYNLDRRKLMKGKSVLLFLCAAALCACSSAQKQDEDIPRPAKRDPIIEEQAKKNEKLYNQSEARMAKTLKLPAITYEFDSIRPPDYAYPFLDKVANVMNSHPSLHLIVEGHTDVLGSKEYNYWLGASRAAAMKAYLVSRGVNAERIRIHSYGKDRPLTLDNSSDGRRTNRRVEFSFTTRVWNAIY</sequence>
<dbReference type="CDD" id="cd07185">
    <property type="entry name" value="OmpA_C-like"/>
    <property type="match status" value="1"/>
</dbReference>
<protein>
    <recommendedName>
        <fullName evidence="5">OmpA-like domain-containing protein</fullName>
    </recommendedName>
</protein>
<dbReference type="InterPro" id="IPR036737">
    <property type="entry name" value="OmpA-like_sf"/>
</dbReference>
<evidence type="ECO:0000313" key="6">
    <source>
        <dbReference type="EMBL" id="OUO56482.1"/>
    </source>
</evidence>
<dbReference type="InterPro" id="IPR006664">
    <property type="entry name" value="OMP_bac"/>
</dbReference>
<evidence type="ECO:0000256" key="2">
    <source>
        <dbReference type="ARBA" id="ARBA00023136"/>
    </source>
</evidence>